<evidence type="ECO:0000259" key="11">
    <source>
        <dbReference type="Pfam" id="PF03639"/>
    </source>
</evidence>
<evidence type="ECO:0000256" key="4">
    <source>
        <dbReference type="ARBA" id="ARBA00022801"/>
    </source>
</evidence>
<feature type="domain" description="Glycosyl hydrolase family 81 N-terminal" evidence="11">
    <location>
        <begin position="141"/>
        <end position="335"/>
    </location>
</feature>
<dbReference type="Gene3D" id="2.70.98.30">
    <property type="entry name" value="Golgi alpha-mannosidase II, domain 4"/>
    <property type="match status" value="1"/>
</dbReference>
<evidence type="ECO:0000256" key="7">
    <source>
        <dbReference type="ARBA" id="ARBA00023316"/>
    </source>
</evidence>
<keyword evidence="7" id="KW-0961">Cell wall biogenesis/degradation</keyword>
<feature type="region of interest" description="Disordered" evidence="9">
    <location>
        <begin position="75"/>
        <end position="123"/>
    </location>
</feature>
<evidence type="ECO:0000256" key="3">
    <source>
        <dbReference type="ARBA" id="ARBA00012780"/>
    </source>
</evidence>
<feature type="compositionally biased region" description="Pro residues" evidence="9">
    <location>
        <begin position="83"/>
        <end position="99"/>
    </location>
</feature>
<dbReference type="GO" id="GO:0042973">
    <property type="term" value="F:glucan endo-1,3-beta-D-glucosidase activity"/>
    <property type="evidence" value="ECO:0007669"/>
    <property type="project" value="UniProtKB-EC"/>
</dbReference>
<evidence type="ECO:0000256" key="8">
    <source>
        <dbReference type="ARBA" id="ARBA00023326"/>
    </source>
</evidence>
<dbReference type="GO" id="GO:0052861">
    <property type="term" value="F:endo-1,3(4)-beta-glucanase activity"/>
    <property type="evidence" value="ECO:0007669"/>
    <property type="project" value="InterPro"/>
</dbReference>
<evidence type="ECO:0000256" key="5">
    <source>
        <dbReference type="ARBA" id="ARBA00023277"/>
    </source>
</evidence>
<dbReference type="PROSITE" id="PS52008">
    <property type="entry name" value="GH81"/>
    <property type="match status" value="1"/>
</dbReference>
<keyword evidence="6" id="KW-0326">Glycosidase</keyword>
<comment type="similarity">
    <text evidence="2">Belongs to the glycosyl hydrolase 81 family.</text>
</comment>
<gene>
    <name evidence="13" type="ORF">EGYM00163_LOCUS29784</name>
</gene>
<name>A0A7S4FXN0_9EUGL</name>
<organism evidence="13">
    <name type="scientific">Eutreptiella gymnastica</name>
    <dbReference type="NCBI Taxonomy" id="73025"/>
    <lineage>
        <taxon>Eukaryota</taxon>
        <taxon>Discoba</taxon>
        <taxon>Euglenozoa</taxon>
        <taxon>Euglenida</taxon>
        <taxon>Spirocuta</taxon>
        <taxon>Euglenophyceae</taxon>
        <taxon>Eutreptiales</taxon>
        <taxon>Eutreptiaceae</taxon>
        <taxon>Eutreptiella</taxon>
    </lineage>
</organism>
<evidence type="ECO:0000259" key="12">
    <source>
        <dbReference type="Pfam" id="PF17652"/>
    </source>
</evidence>
<comment type="catalytic activity">
    <reaction evidence="1">
        <text>Hydrolysis of (1-&gt;3)-beta-D-glucosidic linkages in (1-&gt;3)-beta-D-glucans.</text>
        <dbReference type="EC" id="3.2.1.39"/>
    </reaction>
</comment>
<keyword evidence="4" id="KW-0378">Hydrolase</keyword>
<dbReference type="GO" id="GO:0071555">
    <property type="term" value="P:cell wall organization"/>
    <property type="evidence" value="ECO:0007669"/>
    <property type="project" value="UniProtKB-KW"/>
</dbReference>
<reference evidence="13" key="1">
    <citation type="submission" date="2021-01" db="EMBL/GenBank/DDBJ databases">
        <authorList>
            <person name="Corre E."/>
            <person name="Pelletier E."/>
            <person name="Niang G."/>
            <person name="Scheremetjew M."/>
            <person name="Finn R."/>
            <person name="Kale V."/>
            <person name="Holt S."/>
            <person name="Cochrane G."/>
            <person name="Meng A."/>
            <person name="Brown T."/>
            <person name="Cohen L."/>
        </authorList>
    </citation>
    <scope>NUCLEOTIDE SEQUENCE</scope>
    <source>
        <strain evidence="13">CCMP1594</strain>
    </source>
</reference>
<dbReference type="PANTHER" id="PTHR31983:SF0">
    <property type="entry name" value="GLUCAN ENDO-1,3-BETA-D-GLUCOSIDASE 2"/>
    <property type="match status" value="1"/>
</dbReference>
<dbReference type="Pfam" id="PF17652">
    <property type="entry name" value="Glyco_hydro81C"/>
    <property type="match status" value="2"/>
</dbReference>
<dbReference type="InterPro" id="IPR040720">
    <property type="entry name" value="GH81_C"/>
</dbReference>
<dbReference type="AlphaFoldDB" id="A0A7S4FXN0"/>
<feature type="domain" description="Glycosyl hydrolase family 81 C-terminal" evidence="12">
    <location>
        <begin position="600"/>
        <end position="831"/>
    </location>
</feature>
<dbReference type="PANTHER" id="PTHR31983">
    <property type="entry name" value="ENDO-1,3(4)-BETA-GLUCANASE 1"/>
    <property type="match status" value="1"/>
</dbReference>
<keyword evidence="5" id="KW-0119">Carbohydrate metabolism</keyword>
<accession>A0A7S4FXN0</accession>
<keyword evidence="10" id="KW-1133">Transmembrane helix</keyword>
<keyword evidence="10" id="KW-0472">Membrane</keyword>
<dbReference type="InterPro" id="IPR005200">
    <property type="entry name" value="Endo-beta-glucanase"/>
</dbReference>
<evidence type="ECO:0000256" key="6">
    <source>
        <dbReference type="ARBA" id="ARBA00023295"/>
    </source>
</evidence>
<dbReference type="InterPro" id="IPR040451">
    <property type="entry name" value="GH81_N"/>
</dbReference>
<keyword evidence="8" id="KW-0624">Polysaccharide degradation</keyword>
<feature type="domain" description="Glycosyl hydrolase family 81 C-terminal" evidence="12">
    <location>
        <begin position="503"/>
        <end position="565"/>
    </location>
</feature>
<evidence type="ECO:0000256" key="10">
    <source>
        <dbReference type="SAM" id="Phobius"/>
    </source>
</evidence>
<dbReference type="Pfam" id="PF03639">
    <property type="entry name" value="Glyco_hydro_81"/>
    <property type="match status" value="1"/>
</dbReference>
<dbReference type="EC" id="3.2.1.39" evidence="3"/>
<feature type="transmembrane region" description="Helical" evidence="10">
    <location>
        <begin position="914"/>
        <end position="934"/>
    </location>
</feature>
<feature type="region of interest" description="Disordered" evidence="9">
    <location>
        <begin position="941"/>
        <end position="962"/>
    </location>
</feature>
<evidence type="ECO:0000313" key="13">
    <source>
        <dbReference type="EMBL" id="CAE0818616.1"/>
    </source>
</evidence>
<proteinExistence type="inferred from homology"/>
<evidence type="ECO:0000256" key="9">
    <source>
        <dbReference type="SAM" id="MobiDB-lite"/>
    </source>
</evidence>
<protein>
    <recommendedName>
        <fullName evidence="3">glucan endo-1,3-beta-D-glucosidase</fullName>
        <ecNumber evidence="3">3.2.1.39</ecNumber>
    </recommendedName>
</protein>
<evidence type="ECO:0000256" key="2">
    <source>
        <dbReference type="ARBA" id="ARBA00010730"/>
    </source>
</evidence>
<dbReference type="GO" id="GO:0000272">
    <property type="term" value="P:polysaccharide catabolic process"/>
    <property type="evidence" value="ECO:0007669"/>
    <property type="project" value="UniProtKB-KW"/>
</dbReference>
<evidence type="ECO:0000256" key="1">
    <source>
        <dbReference type="ARBA" id="ARBA00000382"/>
    </source>
</evidence>
<dbReference type="EMBL" id="HBJA01085496">
    <property type="protein sequence ID" value="CAE0818616.1"/>
    <property type="molecule type" value="Transcribed_RNA"/>
</dbReference>
<keyword evidence="10" id="KW-0812">Transmembrane</keyword>
<sequence length="962" mass="107224">MGPKCVCQEGTSYDGHDIKTLPVNDEGQCCGLCVTTPGCKIGVVAKNKAGTLMCRMTGSKAKSVKKDGAKACFWDRSGGASPKPKPSPRPSPKPLPTPKAPKTLPDTFPPVSTRNPEAEGYLGTVRSGSEAVPRYNLMCFDDKRKPMATNHWWVPAVLGPNAAGKNYVTTLPYVVNCEKNGLEVAYPWIMSQKKIVQNIVNRHWSITPGMSDRYCVRRADEVTFTVTWGAMESTIVRGSPYITVNFKKAQEATIGTGQGVRTLYLDGEEIPSPSSVGADYTAKHKVTVTLRDSDETWVIYVPPNSPVKIKASPSTFGVSFQSGFSGIARLALINNCTTGLDGVSPHCPGKDTPNEEADPYIQDYADAIDEGSNVCTDKAVVTTEKVAKGTLVQYHYQDHKCWSSLPDGLKTMIALPHHLAVTPCEGQTRVIKSGGHRNLRGLSLALQISGHSWPLLYPDYEISWIGQPDKEKVDTILWALKGRNETSDEHYDIRYDMKDGMIDPYNAGKLFAKLARLVLISDQLNEIPIRDKIMDRLRTYISRWYDHTTKNLLIYDRSWGGVISCGCRYIWIERRDWPEPHGYPICGNNGSQLECPTFQDPNFDFGNAYYNDHHFHYGYFIYSSAVLAKFDTEWAKKYNEKVLALVRDIANPSPSDPYFTTFRYFDFFVGHSWALGIYSDPNGKGQESTSEAVNAWYGIYLYGQATNQPLVQTVGETLLQMEVHSTNFYWHVPSNQDIYPKEFKHTIVGIVHDLIVEFQTYFGSNGFFVHGIQLLPVTPVVHLMFHPFWVQWGFPRFQEYCIGDPFCTESGFVTFMIAEQAMIDKDGAWSAALKLPDRVFSLECAGGNGNSLTNTLYFISAWGNHKRERWLSDEPTCTTWEFNADTTSEKAPAIPLGGDHPVAKSVRAQRATSLWTWIIALFCIIAIALVVLYARQQGWCGGPSSQDEAEEIAPKGAGYGTG</sequence>